<keyword evidence="2" id="KW-0238">DNA-binding</keyword>
<dbReference type="Gene3D" id="1.10.10.10">
    <property type="entry name" value="Winged helix-like DNA-binding domain superfamily/Winged helix DNA-binding domain"/>
    <property type="match status" value="1"/>
</dbReference>
<reference evidence="6 7" key="1">
    <citation type="journal article" date="2010" name="J. Bacteriol.">
        <title>Genome sequences of Oceanicola granulosus HTCC2516(T) and Oceanicola batsensis HTCC2597(TDelta).</title>
        <authorList>
            <person name="Thrash J.C."/>
            <person name="Cho J.C."/>
            <person name="Vergin K.L."/>
            <person name="Giovannoni S.J."/>
        </authorList>
    </citation>
    <scope>NUCLEOTIDE SEQUENCE [LARGE SCALE GENOMIC DNA]</scope>
    <source>
        <strain evidence="7">ATCC BAA-863 / DSM 15984 / KCTC 12145 / HTCC2597</strain>
    </source>
</reference>
<dbReference type="Pfam" id="PF01037">
    <property type="entry name" value="AsnC_trans_reg"/>
    <property type="match status" value="1"/>
</dbReference>
<keyword evidence="7" id="KW-1185">Reference proteome</keyword>
<dbReference type="FunFam" id="1.10.10.10:FF:000186">
    <property type="entry name" value="AsnC family transcriptional regulator"/>
    <property type="match status" value="1"/>
</dbReference>
<accession>A3TY23</accession>
<dbReference type="GO" id="GO:0006355">
    <property type="term" value="P:regulation of DNA-templated transcription"/>
    <property type="evidence" value="ECO:0007669"/>
    <property type="project" value="UniProtKB-ARBA"/>
</dbReference>
<dbReference type="PANTHER" id="PTHR30154:SF0">
    <property type="entry name" value="LEUCINE-RESPONSIVE REGULATORY PROTEIN"/>
    <property type="match status" value="1"/>
</dbReference>
<dbReference type="CDD" id="cd00090">
    <property type="entry name" value="HTH_ARSR"/>
    <property type="match status" value="1"/>
</dbReference>
<evidence type="ECO:0000256" key="2">
    <source>
        <dbReference type="ARBA" id="ARBA00023125"/>
    </source>
</evidence>
<dbReference type="GO" id="GO:0043565">
    <property type="term" value="F:sequence-specific DNA binding"/>
    <property type="evidence" value="ECO:0007669"/>
    <property type="project" value="InterPro"/>
</dbReference>
<dbReference type="SUPFAM" id="SSF46785">
    <property type="entry name" value="Winged helix' DNA-binding domain"/>
    <property type="match status" value="1"/>
</dbReference>
<dbReference type="SMART" id="SM00344">
    <property type="entry name" value="HTH_ASNC"/>
    <property type="match status" value="1"/>
</dbReference>
<dbReference type="SUPFAM" id="SSF54909">
    <property type="entry name" value="Dimeric alpha+beta barrel"/>
    <property type="match status" value="1"/>
</dbReference>
<keyword evidence="4" id="KW-0804">Transcription</keyword>
<dbReference type="InterPro" id="IPR011008">
    <property type="entry name" value="Dimeric_a/b-barrel"/>
</dbReference>
<dbReference type="GO" id="GO:0043201">
    <property type="term" value="P:response to L-leucine"/>
    <property type="evidence" value="ECO:0007669"/>
    <property type="project" value="TreeGrafter"/>
</dbReference>
<dbReference type="RefSeq" id="WP_009806811.1">
    <property type="nucleotide sequence ID" value="NZ_CH724131.1"/>
</dbReference>
<dbReference type="STRING" id="252305.OB2597_12973"/>
<keyword evidence="3" id="KW-0010">Activator</keyword>
<dbReference type="InterPro" id="IPR036390">
    <property type="entry name" value="WH_DNA-bd_sf"/>
</dbReference>
<dbReference type="InterPro" id="IPR019888">
    <property type="entry name" value="Tscrpt_reg_AsnC-like"/>
</dbReference>
<dbReference type="InterPro" id="IPR019885">
    <property type="entry name" value="Tscrpt_reg_HTH_AsnC-type_CS"/>
</dbReference>
<evidence type="ECO:0000259" key="5">
    <source>
        <dbReference type="PROSITE" id="PS50956"/>
    </source>
</evidence>
<protein>
    <submittedName>
        <fullName evidence="6">Transcriptional regulator, AsnC family protein</fullName>
    </submittedName>
</protein>
<dbReference type="InterPro" id="IPR011991">
    <property type="entry name" value="ArsR-like_HTH"/>
</dbReference>
<dbReference type="PANTHER" id="PTHR30154">
    <property type="entry name" value="LEUCINE-RESPONSIVE REGULATORY PROTEIN"/>
    <property type="match status" value="1"/>
</dbReference>
<evidence type="ECO:0000256" key="3">
    <source>
        <dbReference type="ARBA" id="ARBA00023159"/>
    </source>
</evidence>
<dbReference type="PROSITE" id="PS50956">
    <property type="entry name" value="HTH_ASNC_2"/>
    <property type="match status" value="1"/>
</dbReference>
<evidence type="ECO:0000313" key="6">
    <source>
        <dbReference type="EMBL" id="EAQ03057.1"/>
    </source>
</evidence>
<dbReference type="AlphaFoldDB" id="A3TY23"/>
<dbReference type="InterPro" id="IPR000485">
    <property type="entry name" value="AsnC-type_HTH_dom"/>
</dbReference>
<comment type="caution">
    <text evidence="6">The sequence shown here is derived from an EMBL/GenBank/DDBJ whole genome shotgun (WGS) entry which is preliminary data.</text>
</comment>
<dbReference type="OrthoDB" id="9802341at2"/>
<proteinExistence type="predicted"/>
<dbReference type="HOGENOM" id="CLU_091233_0_3_5"/>
<sequence>MDEINRKILHELTRDGRISNLDLSDRVGLSPSACLRRVQELERRGVIKGYRAVLDPVRNGVGFIAYVTVGLNSHTKAAQEAFERAIAKAPEVRECHNITGAWEYLLRIEAADLAAYKSFHTDILGTVPQVSAITSYVVMASPKDERA</sequence>
<dbReference type="Gene3D" id="3.30.70.920">
    <property type="match status" value="1"/>
</dbReference>
<dbReference type="Pfam" id="PF13412">
    <property type="entry name" value="HTH_24"/>
    <property type="match status" value="1"/>
</dbReference>
<evidence type="ECO:0000256" key="4">
    <source>
        <dbReference type="ARBA" id="ARBA00023163"/>
    </source>
</evidence>
<evidence type="ECO:0000256" key="1">
    <source>
        <dbReference type="ARBA" id="ARBA00023015"/>
    </source>
</evidence>
<organism evidence="6 7">
    <name type="scientific">Pseudooceanicola batsensis (strain ATCC BAA-863 / DSM 15984 / KCTC 12145 / HTCC2597)</name>
    <name type="common">Oceanicola batsensis</name>
    <dbReference type="NCBI Taxonomy" id="252305"/>
    <lineage>
        <taxon>Bacteria</taxon>
        <taxon>Pseudomonadati</taxon>
        <taxon>Pseudomonadota</taxon>
        <taxon>Alphaproteobacteria</taxon>
        <taxon>Rhodobacterales</taxon>
        <taxon>Paracoccaceae</taxon>
        <taxon>Pseudooceanicola</taxon>
    </lineage>
</organism>
<name>A3TY23_PSEBH</name>
<dbReference type="eggNOG" id="COG1522">
    <property type="taxonomic scope" value="Bacteria"/>
</dbReference>
<dbReference type="PROSITE" id="PS00519">
    <property type="entry name" value="HTH_ASNC_1"/>
    <property type="match status" value="1"/>
</dbReference>
<feature type="domain" description="HTH asnC-type" evidence="5">
    <location>
        <begin position="1"/>
        <end position="62"/>
    </location>
</feature>
<dbReference type="GO" id="GO:0006524">
    <property type="term" value="P:alanine catabolic process"/>
    <property type="evidence" value="ECO:0007669"/>
    <property type="project" value="TreeGrafter"/>
</dbReference>
<gene>
    <name evidence="6" type="ORF">OB2597_12973</name>
</gene>
<keyword evidence="1" id="KW-0805">Transcription regulation</keyword>
<dbReference type="EMBL" id="AAMO01000005">
    <property type="protein sequence ID" value="EAQ03057.1"/>
    <property type="molecule type" value="Genomic_DNA"/>
</dbReference>
<dbReference type="PRINTS" id="PR00033">
    <property type="entry name" value="HTHASNC"/>
</dbReference>
<dbReference type="Proteomes" id="UP000004318">
    <property type="component" value="Unassembled WGS sequence"/>
</dbReference>
<dbReference type="GO" id="GO:0005829">
    <property type="term" value="C:cytosol"/>
    <property type="evidence" value="ECO:0007669"/>
    <property type="project" value="TreeGrafter"/>
</dbReference>
<dbReference type="InterPro" id="IPR036388">
    <property type="entry name" value="WH-like_DNA-bd_sf"/>
</dbReference>
<evidence type="ECO:0000313" key="7">
    <source>
        <dbReference type="Proteomes" id="UP000004318"/>
    </source>
</evidence>
<dbReference type="InterPro" id="IPR019887">
    <property type="entry name" value="Tscrpt_reg_AsnC/Lrp_C"/>
</dbReference>